<dbReference type="CDD" id="cd16922">
    <property type="entry name" value="HATPase_EvgS-ArcB-TorS-like"/>
    <property type="match status" value="1"/>
</dbReference>
<proteinExistence type="predicted"/>
<keyword evidence="9" id="KW-0067">ATP-binding</keyword>
<dbReference type="Pfam" id="PF02518">
    <property type="entry name" value="HATPase_c"/>
    <property type="match status" value="1"/>
</dbReference>
<dbReference type="SMART" id="SM00387">
    <property type="entry name" value="HATPase_c"/>
    <property type="match status" value="1"/>
</dbReference>
<evidence type="ECO:0000256" key="1">
    <source>
        <dbReference type="ARBA" id="ARBA00000085"/>
    </source>
</evidence>
<evidence type="ECO:0000256" key="9">
    <source>
        <dbReference type="ARBA" id="ARBA00022840"/>
    </source>
</evidence>
<evidence type="ECO:0000256" key="4">
    <source>
        <dbReference type="ARBA" id="ARBA00022475"/>
    </source>
</evidence>
<dbReference type="InterPro" id="IPR050736">
    <property type="entry name" value="Sensor_HK_Regulatory"/>
</dbReference>
<dbReference type="EC" id="2.7.13.3" evidence="3"/>
<reference evidence="13 14" key="1">
    <citation type="journal article" date="2014" name="Nature">
        <title>An environmental bacterial taxon with a large and distinct metabolic repertoire.</title>
        <authorList>
            <person name="Wilson M.C."/>
            <person name="Mori T."/>
            <person name="Ruckert C."/>
            <person name="Uria A.R."/>
            <person name="Helf M.J."/>
            <person name="Takada K."/>
            <person name="Gernert C."/>
            <person name="Steffens U.A."/>
            <person name="Heycke N."/>
            <person name="Schmitt S."/>
            <person name="Rinke C."/>
            <person name="Helfrich E.J."/>
            <person name="Brachmann A.O."/>
            <person name="Gurgui C."/>
            <person name="Wakimoto T."/>
            <person name="Kracht M."/>
            <person name="Crusemann M."/>
            <person name="Hentschel U."/>
            <person name="Abe I."/>
            <person name="Matsunaga S."/>
            <person name="Kalinowski J."/>
            <person name="Takeyama H."/>
            <person name="Piel J."/>
        </authorList>
    </citation>
    <scope>NUCLEOTIDE SEQUENCE [LARGE SCALE GENOMIC DNA]</scope>
    <source>
        <strain evidence="14">TSY2</strain>
    </source>
</reference>
<evidence type="ECO:0000313" key="14">
    <source>
        <dbReference type="Proteomes" id="UP000019140"/>
    </source>
</evidence>
<dbReference type="SUPFAM" id="SSF55874">
    <property type="entry name" value="ATPase domain of HSP90 chaperone/DNA topoisomerase II/histidine kinase"/>
    <property type="match status" value="1"/>
</dbReference>
<feature type="domain" description="Histidine kinase" evidence="12">
    <location>
        <begin position="1"/>
        <end position="176"/>
    </location>
</feature>
<dbReference type="FunFam" id="3.30.565.10:FF:000023">
    <property type="entry name" value="PAS domain-containing sensor histidine kinase"/>
    <property type="match status" value="1"/>
</dbReference>
<dbReference type="InterPro" id="IPR003594">
    <property type="entry name" value="HATPase_dom"/>
</dbReference>
<keyword evidence="8" id="KW-0418">Kinase</keyword>
<dbReference type="GO" id="GO:0005524">
    <property type="term" value="F:ATP binding"/>
    <property type="evidence" value="ECO:0007669"/>
    <property type="project" value="UniProtKB-KW"/>
</dbReference>
<evidence type="ECO:0000256" key="10">
    <source>
        <dbReference type="ARBA" id="ARBA00023012"/>
    </source>
</evidence>
<evidence type="ECO:0000256" key="8">
    <source>
        <dbReference type="ARBA" id="ARBA00022777"/>
    </source>
</evidence>
<dbReference type="GO" id="GO:0004673">
    <property type="term" value="F:protein histidine kinase activity"/>
    <property type="evidence" value="ECO:0007669"/>
    <property type="project" value="UniProtKB-EC"/>
</dbReference>
<evidence type="ECO:0000256" key="3">
    <source>
        <dbReference type="ARBA" id="ARBA00012438"/>
    </source>
</evidence>
<evidence type="ECO:0000256" key="11">
    <source>
        <dbReference type="ARBA" id="ARBA00023136"/>
    </source>
</evidence>
<evidence type="ECO:0000256" key="7">
    <source>
        <dbReference type="ARBA" id="ARBA00022741"/>
    </source>
</evidence>
<comment type="catalytic activity">
    <reaction evidence="1">
        <text>ATP + protein L-histidine = ADP + protein N-phospho-L-histidine.</text>
        <dbReference type="EC" id="2.7.13.3"/>
    </reaction>
</comment>
<dbReference type="PANTHER" id="PTHR43711">
    <property type="entry name" value="TWO-COMPONENT HISTIDINE KINASE"/>
    <property type="match status" value="1"/>
</dbReference>
<keyword evidence="14" id="KW-1185">Reference proteome</keyword>
<dbReference type="AlphaFoldDB" id="W4LY50"/>
<comment type="caution">
    <text evidence="13">The sequence shown here is derived from an EMBL/GenBank/DDBJ whole genome shotgun (WGS) entry which is preliminary data.</text>
</comment>
<comment type="subcellular location">
    <subcellularLocation>
        <location evidence="2">Cell membrane</location>
    </subcellularLocation>
</comment>
<evidence type="ECO:0000256" key="6">
    <source>
        <dbReference type="ARBA" id="ARBA00022679"/>
    </source>
</evidence>
<dbReference type="PROSITE" id="PS50109">
    <property type="entry name" value="HIS_KIN"/>
    <property type="match status" value="1"/>
</dbReference>
<keyword evidence="7" id="KW-0547">Nucleotide-binding</keyword>
<evidence type="ECO:0000256" key="5">
    <source>
        <dbReference type="ARBA" id="ARBA00022553"/>
    </source>
</evidence>
<dbReference type="InterPro" id="IPR004358">
    <property type="entry name" value="Sig_transdc_His_kin-like_C"/>
</dbReference>
<keyword evidence="4" id="KW-1003">Cell membrane</keyword>
<keyword evidence="11" id="KW-0472">Membrane</keyword>
<dbReference type="Proteomes" id="UP000019140">
    <property type="component" value="Unassembled WGS sequence"/>
</dbReference>
<organism evidence="13 14">
    <name type="scientific">Candidatus Entotheonella gemina</name>
    <dbReference type="NCBI Taxonomy" id="1429439"/>
    <lineage>
        <taxon>Bacteria</taxon>
        <taxon>Pseudomonadati</taxon>
        <taxon>Nitrospinota/Tectimicrobiota group</taxon>
        <taxon>Candidatus Tectimicrobiota</taxon>
        <taxon>Candidatus Entotheonellia</taxon>
        <taxon>Candidatus Entotheonellales</taxon>
        <taxon>Candidatus Entotheonellaceae</taxon>
        <taxon>Candidatus Entotheonella</taxon>
    </lineage>
</organism>
<evidence type="ECO:0000256" key="2">
    <source>
        <dbReference type="ARBA" id="ARBA00004236"/>
    </source>
</evidence>
<keyword evidence="6" id="KW-0808">Transferase</keyword>
<dbReference type="GO" id="GO:0005886">
    <property type="term" value="C:plasma membrane"/>
    <property type="evidence" value="ECO:0007669"/>
    <property type="project" value="UniProtKB-SubCell"/>
</dbReference>
<accession>W4LY50</accession>
<evidence type="ECO:0000259" key="12">
    <source>
        <dbReference type="PROSITE" id="PS50109"/>
    </source>
</evidence>
<keyword evidence="10" id="KW-0902">Two-component regulatory system</keyword>
<sequence>MVSDLLDCTRAANGQLTVAPKPTEVAPIVVETLHTLRPSATQKGLDLFMDLPSTAWLMVKVDPVRLRQVLANLVDNAIKFTTAPGTITVGQRDLDDEPEVLCLTVTDTGCGIRPGDTARIFERLSQTAETIDERRQGLGLGLYICSELIQRHGGRIWVESELGQGSTFCLTLPRCSVSTSHSS</sequence>
<dbReference type="Gene3D" id="3.30.565.10">
    <property type="entry name" value="Histidine kinase-like ATPase, C-terminal domain"/>
    <property type="match status" value="1"/>
</dbReference>
<dbReference type="EMBL" id="AZHX01001489">
    <property type="protein sequence ID" value="ETX02855.1"/>
    <property type="molecule type" value="Genomic_DNA"/>
</dbReference>
<dbReference type="InterPro" id="IPR036890">
    <property type="entry name" value="HATPase_C_sf"/>
</dbReference>
<dbReference type="HOGENOM" id="CLU_000445_89_3_7"/>
<keyword evidence="5" id="KW-0597">Phosphoprotein</keyword>
<dbReference type="PRINTS" id="PR00344">
    <property type="entry name" value="BCTRLSENSOR"/>
</dbReference>
<gene>
    <name evidence="13" type="ORF">ETSY2_34715</name>
</gene>
<evidence type="ECO:0000313" key="13">
    <source>
        <dbReference type="EMBL" id="ETX02855.1"/>
    </source>
</evidence>
<dbReference type="GO" id="GO:0000160">
    <property type="term" value="P:phosphorelay signal transduction system"/>
    <property type="evidence" value="ECO:0007669"/>
    <property type="project" value="UniProtKB-KW"/>
</dbReference>
<dbReference type="PANTHER" id="PTHR43711:SF31">
    <property type="entry name" value="HISTIDINE KINASE"/>
    <property type="match status" value="1"/>
</dbReference>
<dbReference type="InterPro" id="IPR005467">
    <property type="entry name" value="His_kinase_dom"/>
</dbReference>
<name>W4LY50_9BACT</name>
<protein>
    <recommendedName>
        <fullName evidence="3">histidine kinase</fullName>
        <ecNumber evidence="3">2.7.13.3</ecNumber>
    </recommendedName>
</protein>